<comment type="similarity">
    <text evidence="1 5">Belongs to the FlgD family.</text>
</comment>
<keyword evidence="8" id="KW-0969">Cilium</keyword>
<evidence type="ECO:0000259" key="7">
    <source>
        <dbReference type="Pfam" id="PF13861"/>
    </source>
</evidence>
<dbReference type="EMBL" id="QEKO01000001">
    <property type="protein sequence ID" value="PVY68875.1"/>
    <property type="molecule type" value="Genomic_DNA"/>
</dbReference>
<dbReference type="Gene3D" id="2.60.40.4070">
    <property type="match status" value="1"/>
</dbReference>
<dbReference type="Pfam" id="PF03963">
    <property type="entry name" value="FlgD"/>
    <property type="match status" value="1"/>
</dbReference>
<proteinExistence type="inferred from homology"/>
<dbReference type="Pfam" id="PF13861">
    <property type="entry name" value="FLgD_tudor"/>
    <property type="match status" value="1"/>
</dbReference>
<feature type="domain" description="FlgD/Vpr Ig-like" evidence="6">
    <location>
        <begin position="114"/>
        <end position="185"/>
    </location>
</feature>
<dbReference type="InterPro" id="IPR025965">
    <property type="entry name" value="FlgD/Vpr_Ig-like"/>
</dbReference>
<feature type="domain" description="FlgD Tudor-like" evidence="7">
    <location>
        <begin position="82"/>
        <end position="226"/>
    </location>
</feature>
<dbReference type="Pfam" id="PF13860">
    <property type="entry name" value="FlgD_ig"/>
    <property type="match status" value="1"/>
</dbReference>
<protein>
    <recommendedName>
        <fullName evidence="2 5">Basal-body rod modification protein FlgD</fullName>
    </recommendedName>
</protein>
<dbReference type="RefSeq" id="WP_116517832.1">
    <property type="nucleotide sequence ID" value="NZ_JACCEX010000001.1"/>
</dbReference>
<sequence>MSTVNPLSGAGGASLLSQSGDSTAATQEQFLTLLVTQLQNQDPLNPMDNAEVTSQIAQLSTVNGINQLNNTLLALSGQMDLSQSMQAANLIGKEVLVPGEKISLGSSVVDGVTTQVATPFGVDLISDAAKVTVTILDASGKAVRQMELEDPQSAGVLTLQWDGKDDAGLPVGDGAYTVQVAATDAEGQLVASEALTSGRVSSVAYASTGLQLELGLAGTYSLFDIRKIM</sequence>
<accession>A0A2U1CSJ6</accession>
<reference evidence="8 9" key="1">
    <citation type="submission" date="2018-04" db="EMBL/GenBank/DDBJ databases">
        <title>Genomic Encyclopedia of Type Strains, Phase IV (KMG-IV): sequencing the most valuable type-strain genomes for metagenomic binning, comparative biology and taxonomic classification.</title>
        <authorList>
            <person name="Goeker M."/>
        </authorList>
    </citation>
    <scope>NUCLEOTIDE SEQUENCE [LARGE SCALE GENOMIC DNA]</scope>
    <source>
        <strain evidence="8 9">DSM 10065</strain>
    </source>
</reference>
<gene>
    <name evidence="8" type="ORF">C7440_1289</name>
</gene>
<keyword evidence="3 5" id="KW-1005">Bacterial flagellum biogenesis</keyword>
<comment type="function">
    <text evidence="4 5">Required for flagellar hook formation. May act as a scaffolding protein.</text>
</comment>
<evidence type="ECO:0000256" key="1">
    <source>
        <dbReference type="ARBA" id="ARBA00010577"/>
    </source>
</evidence>
<dbReference type="GO" id="GO:0044781">
    <property type="term" value="P:bacterial-type flagellum organization"/>
    <property type="evidence" value="ECO:0007669"/>
    <property type="project" value="UniProtKB-UniRule"/>
</dbReference>
<dbReference type="STRING" id="1231391.GCA_000308195_02695"/>
<dbReference type="Proteomes" id="UP000246145">
    <property type="component" value="Unassembled WGS sequence"/>
</dbReference>
<dbReference type="OrthoDB" id="9785233at2"/>
<evidence type="ECO:0000256" key="5">
    <source>
        <dbReference type="RuleBase" id="RU362076"/>
    </source>
</evidence>
<keyword evidence="8" id="KW-0966">Cell projection</keyword>
<keyword evidence="8" id="KW-0282">Flagellum</keyword>
<dbReference type="InterPro" id="IPR005648">
    <property type="entry name" value="FlgD"/>
</dbReference>
<evidence type="ECO:0000256" key="4">
    <source>
        <dbReference type="ARBA" id="ARBA00024746"/>
    </source>
</evidence>
<comment type="caution">
    <text evidence="8">The sequence shown here is derived from an EMBL/GenBank/DDBJ whole genome shotgun (WGS) entry which is preliminary data.</text>
</comment>
<dbReference type="InterPro" id="IPR025963">
    <property type="entry name" value="FLgD_Tudor"/>
</dbReference>
<evidence type="ECO:0000256" key="3">
    <source>
        <dbReference type="ARBA" id="ARBA00022795"/>
    </source>
</evidence>
<name>A0A2U1CSJ6_9BURK</name>
<organism evidence="8 9">
    <name type="scientific">Pusillimonas noertemannii</name>
    <dbReference type="NCBI Taxonomy" id="305977"/>
    <lineage>
        <taxon>Bacteria</taxon>
        <taxon>Pseudomonadati</taxon>
        <taxon>Pseudomonadota</taxon>
        <taxon>Betaproteobacteria</taxon>
        <taxon>Burkholderiales</taxon>
        <taxon>Alcaligenaceae</taxon>
        <taxon>Pusillimonas</taxon>
    </lineage>
</organism>
<evidence type="ECO:0000313" key="9">
    <source>
        <dbReference type="Proteomes" id="UP000246145"/>
    </source>
</evidence>
<keyword evidence="9" id="KW-1185">Reference proteome</keyword>
<evidence type="ECO:0000256" key="2">
    <source>
        <dbReference type="ARBA" id="ARBA00016013"/>
    </source>
</evidence>
<dbReference type="Gene3D" id="2.30.30.910">
    <property type="match status" value="1"/>
</dbReference>
<dbReference type="AlphaFoldDB" id="A0A2U1CSJ6"/>
<evidence type="ECO:0000313" key="8">
    <source>
        <dbReference type="EMBL" id="PVY68875.1"/>
    </source>
</evidence>
<evidence type="ECO:0000259" key="6">
    <source>
        <dbReference type="Pfam" id="PF13860"/>
    </source>
</evidence>